<evidence type="ECO:0000256" key="4">
    <source>
        <dbReference type="ARBA" id="ARBA00023284"/>
    </source>
</evidence>
<evidence type="ECO:0000313" key="6">
    <source>
        <dbReference type="EMBL" id="GGI57611.1"/>
    </source>
</evidence>
<dbReference type="Pfam" id="PF14289">
    <property type="entry name" value="DUF4369"/>
    <property type="match status" value="1"/>
</dbReference>
<gene>
    <name evidence="6" type="ORF">GCM10011444_19200</name>
</gene>
<dbReference type="Pfam" id="PF00578">
    <property type="entry name" value="AhpC-TSA"/>
    <property type="match status" value="1"/>
</dbReference>
<comment type="subcellular location">
    <subcellularLocation>
        <location evidence="1">Cell envelope</location>
    </subcellularLocation>
</comment>
<dbReference type="RefSeq" id="WP_188374521.1">
    <property type="nucleotide sequence ID" value="NZ_BMDQ01000002.1"/>
</dbReference>
<dbReference type="InterPro" id="IPR013766">
    <property type="entry name" value="Thioredoxin_domain"/>
</dbReference>
<dbReference type="InterPro" id="IPR050553">
    <property type="entry name" value="Thioredoxin_ResA/DsbE_sf"/>
</dbReference>
<evidence type="ECO:0000256" key="3">
    <source>
        <dbReference type="ARBA" id="ARBA00023157"/>
    </source>
</evidence>
<keyword evidence="4" id="KW-0676">Redox-active center</keyword>
<dbReference type="EMBL" id="BMDQ01000002">
    <property type="protein sequence ID" value="GGI57611.1"/>
    <property type="molecule type" value="Genomic_DNA"/>
</dbReference>
<dbReference type="InterPro" id="IPR036249">
    <property type="entry name" value="Thioredoxin-like_sf"/>
</dbReference>
<reference evidence="7" key="1">
    <citation type="journal article" date="2019" name="Int. J. Syst. Evol. Microbiol.">
        <title>The Global Catalogue of Microorganisms (GCM) 10K type strain sequencing project: providing services to taxonomists for standard genome sequencing and annotation.</title>
        <authorList>
            <consortium name="The Broad Institute Genomics Platform"/>
            <consortium name="The Broad Institute Genome Sequencing Center for Infectious Disease"/>
            <person name="Wu L."/>
            <person name="Ma J."/>
        </authorList>
    </citation>
    <scope>NUCLEOTIDE SEQUENCE [LARGE SCALE GENOMIC DNA]</scope>
    <source>
        <strain evidence="7">CCM 8681</strain>
    </source>
</reference>
<sequence length="383" mass="43408">MKKLICIAFLSLCVFGCKKEQRTDYVINGKAKGLYNGIRVYLNTMDERGRITAIDTAIVMNETFTLDGTVEYPSLHYITVNGVNGRLPVIIENAVLELNINQEKFSNSKLKGSKENDIYSEFGFKVSELRKKLVDAKKKYNQSFILNDTLNLSNDKQFLENLEKEFNDFPYAHIEKNKEKYSSLTILSAQLNSRNLDTEKFISTYNNLDENIKTTSEGRKIGEIINSIKEKLKSEKSTTIGAIAPEFSAPNPEGKIVALSDVVSKGKITIIDFWAAWCGPCRRENPNVVKVYNKYHDKGLEIIGVGLDGRRGQQNPKEAWIKAIKDDNLTWHQVSNLKYFDQIARRYNVGSIPSMFVLDNEGKIVAKNLRGLALENKIAELLN</sequence>
<organism evidence="6 7">
    <name type="scientific">Winogradskyella haliclonae</name>
    <dbReference type="NCBI Taxonomy" id="2048558"/>
    <lineage>
        <taxon>Bacteria</taxon>
        <taxon>Pseudomonadati</taxon>
        <taxon>Bacteroidota</taxon>
        <taxon>Flavobacteriia</taxon>
        <taxon>Flavobacteriales</taxon>
        <taxon>Flavobacteriaceae</taxon>
        <taxon>Winogradskyella</taxon>
    </lineage>
</organism>
<accession>A0ABQ2BZA4</accession>
<name>A0ABQ2BZA4_9FLAO</name>
<dbReference type="InterPro" id="IPR025380">
    <property type="entry name" value="DUF4369"/>
</dbReference>
<dbReference type="InterPro" id="IPR000866">
    <property type="entry name" value="AhpC/TSA"/>
</dbReference>
<evidence type="ECO:0000256" key="2">
    <source>
        <dbReference type="ARBA" id="ARBA00022748"/>
    </source>
</evidence>
<keyword evidence="3" id="KW-1015">Disulfide bond</keyword>
<dbReference type="Gene3D" id="3.40.30.10">
    <property type="entry name" value="Glutaredoxin"/>
    <property type="match status" value="1"/>
</dbReference>
<dbReference type="PROSITE" id="PS51352">
    <property type="entry name" value="THIOREDOXIN_2"/>
    <property type="match status" value="1"/>
</dbReference>
<evidence type="ECO:0000256" key="1">
    <source>
        <dbReference type="ARBA" id="ARBA00004196"/>
    </source>
</evidence>
<dbReference type="PANTHER" id="PTHR42852:SF6">
    <property type="entry name" value="THIOL:DISULFIDE INTERCHANGE PROTEIN DSBE"/>
    <property type="match status" value="1"/>
</dbReference>
<dbReference type="PANTHER" id="PTHR42852">
    <property type="entry name" value="THIOL:DISULFIDE INTERCHANGE PROTEIN DSBE"/>
    <property type="match status" value="1"/>
</dbReference>
<keyword evidence="2" id="KW-0201">Cytochrome c-type biogenesis</keyword>
<dbReference type="InterPro" id="IPR017937">
    <property type="entry name" value="Thioredoxin_CS"/>
</dbReference>
<dbReference type="CDD" id="cd02966">
    <property type="entry name" value="TlpA_like_family"/>
    <property type="match status" value="1"/>
</dbReference>
<dbReference type="SUPFAM" id="SSF52833">
    <property type="entry name" value="Thioredoxin-like"/>
    <property type="match status" value="1"/>
</dbReference>
<keyword evidence="7" id="KW-1185">Reference proteome</keyword>
<feature type="domain" description="Thioredoxin" evidence="5">
    <location>
        <begin position="238"/>
        <end position="383"/>
    </location>
</feature>
<protein>
    <submittedName>
        <fullName evidence="6">Thiol:disulfide interchange protein</fullName>
    </submittedName>
</protein>
<dbReference type="Proteomes" id="UP000624701">
    <property type="component" value="Unassembled WGS sequence"/>
</dbReference>
<proteinExistence type="predicted"/>
<evidence type="ECO:0000259" key="5">
    <source>
        <dbReference type="PROSITE" id="PS51352"/>
    </source>
</evidence>
<comment type="caution">
    <text evidence="6">The sequence shown here is derived from an EMBL/GenBank/DDBJ whole genome shotgun (WGS) entry which is preliminary data.</text>
</comment>
<evidence type="ECO:0000313" key="7">
    <source>
        <dbReference type="Proteomes" id="UP000624701"/>
    </source>
</evidence>
<dbReference type="PROSITE" id="PS00194">
    <property type="entry name" value="THIOREDOXIN_1"/>
    <property type="match status" value="1"/>
</dbReference>